<accession>A0A918XLT3</accession>
<evidence type="ECO:0000313" key="2">
    <source>
        <dbReference type="Proteomes" id="UP000644693"/>
    </source>
</evidence>
<dbReference type="Gene3D" id="1.25.40.80">
    <property type="match status" value="1"/>
</dbReference>
<proteinExistence type="predicted"/>
<dbReference type="SUPFAM" id="SSF48173">
    <property type="entry name" value="Cryptochrome/photolyase FAD-binding domain"/>
    <property type="match status" value="1"/>
</dbReference>
<evidence type="ECO:0000313" key="1">
    <source>
        <dbReference type="EMBL" id="GHD38398.1"/>
    </source>
</evidence>
<comment type="caution">
    <text evidence="1">The sequence shown here is derived from an EMBL/GenBank/DDBJ whole genome shotgun (WGS) entry which is preliminary data.</text>
</comment>
<dbReference type="PANTHER" id="PTHR38657:SF1">
    <property type="entry name" value="SLR1343 PROTEIN"/>
    <property type="match status" value="1"/>
</dbReference>
<keyword evidence="2" id="KW-1185">Reference proteome</keyword>
<dbReference type="Gene3D" id="1.10.10.1710">
    <property type="entry name" value="Deoxyribodipyrimidine photolyase-related"/>
    <property type="match status" value="1"/>
</dbReference>
<protein>
    <submittedName>
        <fullName evidence="1">Deoxyribodipyrimidine photo-lyase</fullName>
    </submittedName>
</protein>
<dbReference type="InterPro" id="IPR036134">
    <property type="entry name" value="Crypto/Photolyase_FAD-like_sf"/>
</dbReference>
<dbReference type="InterPro" id="IPR007357">
    <property type="entry name" value="PhrB-like"/>
</dbReference>
<dbReference type="Gene3D" id="3.40.50.620">
    <property type="entry name" value="HUPs"/>
    <property type="match status" value="1"/>
</dbReference>
<reference evidence="1" key="1">
    <citation type="journal article" date="2014" name="Int. J. Syst. Evol. Microbiol.">
        <title>Complete genome sequence of Corynebacterium casei LMG S-19264T (=DSM 44701T), isolated from a smear-ripened cheese.</title>
        <authorList>
            <consortium name="US DOE Joint Genome Institute (JGI-PGF)"/>
            <person name="Walter F."/>
            <person name="Albersmeier A."/>
            <person name="Kalinowski J."/>
            <person name="Ruckert C."/>
        </authorList>
    </citation>
    <scope>NUCLEOTIDE SEQUENCE</scope>
    <source>
        <strain evidence="1">KCTC 23430</strain>
    </source>
</reference>
<dbReference type="Pfam" id="PF04244">
    <property type="entry name" value="DPRP"/>
    <property type="match status" value="1"/>
</dbReference>
<dbReference type="PANTHER" id="PTHR38657">
    <property type="entry name" value="SLR1343 PROTEIN"/>
    <property type="match status" value="1"/>
</dbReference>
<dbReference type="EMBL" id="BMYM01000003">
    <property type="protein sequence ID" value="GHD38398.1"/>
    <property type="molecule type" value="Genomic_DNA"/>
</dbReference>
<dbReference type="Gene3D" id="1.10.579.10">
    <property type="entry name" value="DNA Cyclobutane Dipyrimidine Photolyase, subunit A, domain 3"/>
    <property type="match status" value="1"/>
</dbReference>
<dbReference type="InterPro" id="IPR052551">
    <property type="entry name" value="UV-DNA_repair_photolyase"/>
</dbReference>
<dbReference type="AlphaFoldDB" id="A0A918XLT3"/>
<dbReference type="InterPro" id="IPR014729">
    <property type="entry name" value="Rossmann-like_a/b/a_fold"/>
</dbReference>
<gene>
    <name evidence="1" type="ORF">GCM10007053_28940</name>
</gene>
<reference evidence="1" key="2">
    <citation type="submission" date="2020-09" db="EMBL/GenBank/DDBJ databases">
        <authorList>
            <person name="Sun Q."/>
            <person name="Kim S."/>
        </authorList>
    </citation>
    <scope>NUCLEOTIDE SEQUENCE</scope>
    <source>
        <strain evidence="1">KCTC 23430</strain>
    </source>
</reference>
<organism evidence="1 2">
    <name type="scientific">Parahalioglobus pacificus</name>
    <dbReference type="NCBI Taxonomy" id="930806"/>
    <lineage>
        <taxon>Bacteria</taxon>
        <taxon>Pseudomonadati</taxon>
        <taxon>Pseudomonadota</taxon>
        <taxon>Gammaproteobacteria</taxon>
        <taxon>Cellvibrionales</taxon>
        <taxon>Halieaceae</taxon>
        <taxon>Parahalioglobus</taxon>
    </lineage>
</organism>
<dbReference type="RefSeq" id="WP_189478532.1">
    <property type="nucleotide sequence ID" value="NZ_BMYM01000003.1"/>
</dbReference>
<dbReference type="Proteomes" id="UP000644693">
    <property type="component" value="Unassembled WGS sequence"/>
</dbReference>
<sequence length="512" mass="57935">MTDQRLILVLGDQLGPDNPALLDADPATDTVLFAEVAEEAGYVRHNRHKIALIFAAMRHAATALRDAGFNVIYREYSEGVPSLKAAVDEALTRSGASQLLCTEPGEYRLLAAMRDWQDTLSCDVHIIEDSRFLSSRADFEQWAEGRKQLRMEYFYREMRKRYGILLDLDGSPEGGKWNYDADNRKGWRNQVEIPVRQWPAQSSITEAVITEVNAAFPNNPGDLSQFYCAVTPDEAQQQFQWFCREALDNFGMYQDALAEESTLLFHSLISMYLNIGLLNPLAVCQAVEAAWRKGDCSLASAEGFIRQVLGWREYVRGLYWLAMPEYATRNTFGAKTPLPDYFWTGDTDMRCLSQALTQSLDLGYGHHIQRLMVIGNFSLLAGLSVREVCDWYLAVYVDAFEWVELPNTLGMALHGDNGMMASKPYAASGKYIQRQGNHCAQCPYDPAKTTGEGACPYNSLYWRFIDRHSEYLTKNARMGLILGNWRKRAPEQREAILQWADQVLAHHAPNAA</sequence>
<name>A0A918XLT3_9GAMM</name>